<dbReference type="InterPro" id="IPR005829">
    <property type="entry name" value="Sugar_transporter_CS"/>
</dbReference>
<keyword evidence="4 9" id="KW-0812">Transmembrane</keyword>
<dbReference type="OrthoDB" id="4142200at2759"/>
<evidence type="ECO:0000256" key="6">
    <source>
        <dbReference type="ARBA" id="ARBA00023136"/>
    </source>
</evidence>
<feature type="compositionally biased region" description="Basic and acidic residues" evidence="8">
    <location>
        <begin position="568"/>
        <end position="588"/>
    </location>
</feature>
<dbReference type="InterPro" id="IPR050360">
    <property type="entry name" value="MFS_Sugar_Transporters"/>
</dbReference>
<evidence type="ECO:0000256" key="2">
    <source>
        <dbReference type="ARBA" id="ARBA00010992"/>
    </source>
</evidence>
<feature type="compositionally biased region" description="Basic residues" evidence="8">
    <location>
        <begin position="589"/>
        <end position="598"/>
    </location>
</feature>
<evidence type="ECO:0000256" key="1">
    <source>
        <dbReference type="ARBA" id="ARBA00004141"/>
    </source>
</evidence>
<evidence type="ECO:0000256" key="4">
    <source>
        <dbReference type="ARBA" id="ARBA00022692"/>
    </source>
</evidence>
<dbReference type="FunFam" id="1.20.1250.20:FF:000090">
    <property type="entry name" value="MFS sugar transporter, putative"/>
    <property type="match status" value="1"/>
</dbReference>
<dbReference type="Gene3D" id="1.20.1250.20">
    <property type="entry name" value="MFS general substrate transporter like domains"/>
    <property type="match status" value="1"/>
</dbReference>
<dbReference type="Proteomes" id="UP000663831">
    <property type="component" value="Unassembled WGS sequence"/>
</dbReference>
<dbReference type="GO" id="GO:0005351">
    <property type="term" value="F:carbohydrate:proton symporter activity"/>
    <property type="evidence" value="ECO:0007669"/>
    <property type="project" value="TreeGrafter"/>
</dbReference>
<dbReference type="PANTHER" id="PTHR48022">
    <property type="entry name" value="PLASTIDIC GLUCOSE TRANSPORTER 4"/>
    <property type="match status" value="1"/>
</dbReference>
<dbReference type="PROSITE" id="PS50850">
    <property type="entry name" value="MFS"/>
    <property type="match status" value="1"/>
</dbReference>
<dbReference type="InterPro" id="IPR020846">
    <property type="entry name" value="MFS_dom"/>
</dbReference>
<feature type="transmembrane region" description="Helical" evidence="9">
    <location>
        <begin position="86"/>
        <end position="104"/>
    </location>
</feature>
<dbReference type="AlphaFoldDB" id="A0A8H3C4P3"/>
<comment type="caution">
    <text evidence="11">The sequence shown here is derived from an EMBL/GenBank/DDBJ whole genome shotgun (WGS) entry which is preliminary data.</text>
</comment>
<dbReference type="PROSITE" id="PS00216">
    <property type="entry name" value="SUGAR_TRANSPORT_1"/>
    <property type="match status" value="1"/>
</dbReference>
<evidence type="ECO:0000256" key="9">
    <source>
        <dbReference type="SAM" id="Phobius"/>
    </source>
</evidence>
<feature type="transmembrane region" description="Helical" evidence="9">
    <location>
        <begin position="150"/>
        <end position="167"/>
    </location>
</feature>
<evidence type="ECO:0000256" key="8">
    <source>
        <dbReference type="SAM" id="MobiDB-lite"/>
    </source>
</evidence>
<evidence type="ECO:0000256" key="7">
    <source>
        <dbReference type="ARBA" id="ARBA00049119"/>
    </source>
</evidence>
<feature type="transmembrane region" description="Helical" evidence="9">
    <location>
        <begin position="369"/>
        <end position="393"/>
    </location>
</feature>
<dbReference type="InterPro" id="IPR003663">
    <property type="entry name" value="Sugar/inositol_transpt"/>
</dbReference>
<proteinExistence type="inferred from homology"/>
<feature type="transmembrane region" description="Helical" evidence="9">
    <location>
        <begin position="337"/>
        <end position="357"/>
    </location>
</feature>
<accession>A0A8H3C4P3</accession>
<feature type="domain" description="Major facilitator superfamily (MFS) profile" evidence="10">
    <location>
        <begin position="17"/>
        <end position="461"/>
    </location>
</feature>
<feature type="region of interest" description="Disordered" evidence="8">
    <location>
        <begin position="560"/>
        <end position="612"/>
    </location>
</feature>
<name>A0A8H3C4P3_9AGAM</name>
<evidence type="ECO:0000313" key="12">
    <source>
        <dbReference type="Proteomes" id="UP000663831"/>
    </source>
</evidence>
<feature type="transmembrane region" description="Helical" evidence="9">
    <location>
        <begin position="267"/>
        <end position="289"/>
    </location>
</feature>
<dbReference type="NCBIfam" id="TIGR00879">
    <property type="entry name" value="SP"/>
    <property type="match status" value="1"/>
</dbReference>
<feature type="transmembrane region" description="Helical" evidence="9">
    <location>
        <begin position="414"/>
        <end position="432"/>
    </location>
</feature>
<keyword evidence="5 9" id="KW-1133">Transmembrane helix</keyword>
<feature type="transmembrane region" description="Helical" evidence="9">
    <location>
        <begin position="304"/>
        <end position="325"/>
    </location>
</feature>
<keyword evidence="3" id="KW-0813">Transport</keyword>
<dbReference type="EMBL" id="CAJMWV010002871">
    <property type="protein sequence ID" value="CAE6471813.1"/>
    <property type="molecule type" value="Genomic_DNA"/>
</dbReference>
<dbReference type="PANTHER" id="PTHR48022:SF37">
    <property type="entry name" value="MAJOR FACILITATOR SUPERFAMILY (MFS) PROFILE DOMAIN-CONTAINING PROTEIN-RELATED"/>
    <property type="match status" value="1"/>
</dbReference>
<protein>
    <recommendedName>
        <fullName evidence="10">Major facilitator superfamily (MFS) profile domain-containing protein</fullName>
    </recommendedName>
</protein>
<reference evidence="11" key="1">
    <citation type="submission" date="2021-01" db="EMBL/GenBank/DDBJ databases">
        <authorList>
            <person name="Kaushik A."/>
        </authorList>
    </citation>
    <scope>NUCLEOTIDE SEQUENCE</scope>
    <source>
        <strain evidence="11">AG3-1AP</strain>
    </source>
</reference>
<keyword evidence="6 9" id="KW-0472">Membrane</keyword>
<feature type="transmembrane region" description="Helical" evidence="9">
    <location>
        <begin position="56"/>
        <end position="74"/>
    </location>
</feature>
<evidence type="ECO:0000256" key="3">
    <source>
        <dbReference type="ARBA" id="ARBA00022448"/>
    </source>
</evidence>
<feature type="transmembrane region" description="Helical" evidence="9">
    <location>
        <begin position="438"/>
        <end position="457"/>
    </location>
</feature>
<feature type="transmembrane region" description="Helical" evidence="9">
    <location>
        <begin position="7"/>
        <end position="36"/>
    </location>
</feature>
<dbReference type="GO" id="GO:0016020">
    <property type="term" value="C:membrane"/>
    <property type="evidence" value="ECO:0007669"/>
    <property type="project" value="UniProtKB-SubCell"/>
</dbReference>
<sequence length="717" mass="78210">MALSPKVYTWLCGCFAVPWGAALGSILFGYDLGIIASVLPSETFLDTVGHPSDNEIGLITSLFLLGAFFGSAPSGVIADAIGRRKAIVVGCIVFIIGGTLQTAAQSLRMMMAGRFLAGWGVGQLAHLAPLFQSEIAHSSIRGRLTTLQQFFLGIGAFIASFIGYGCYNRLHGTQAQWRLPLGLQLFPAIPLALLIHAFPESPRWLAMKGRHEEALLCLARLHANGDTSDVFVQSELADIRASIEKDRQESENAWSLLFFEPSNRRRLILGIVLQFSVQMTGVSAIQYYAPAIFQEVGFDAGKTLLFQSINSVIALFGEAACVLLVDRLGRRWPLISANILSSSTFVIGTAIIAIYPADPDDPSGGNRSAHYAFVVMTWIFNLAFSAAIGPISWAYPVEIFGSATRARGTAITSMAAWIANFMIAQVTPIAFHNIGWKYYLVFAICGYTNALTFWAFFPETKGRKLEEMDEFFKHSDWFVPTAKFTPISATQRENEMRAGNAFGGEDIIDSDSKERIDRTEKFAVDYGSGAGAAAGQVMLIITCGCVASFSIDTMPFSPSNSLSATVMESKDRRAMHAERQQTLHASDRRKSKSARVPKSHGGSRPGNHFSRVDDSDDYIDYATHPDDLLDACCIAEAIPAAPRNVSLAEVIQIKPGRKKKGPEGDFEMVPRPGEVLVLDEDQDELYAGWEDVSLGALRDASNVARMPVSYATALSRR</sequence>
<comment type="catalytic activity">
    <reaction evidence="7">
        <text>myo-inositol(out) + H(+)(out) = myo-inositol(in) + H(+)(in)</text>
        <dbReference type="Rhea" id="RHEA:60364"/>
        <dbReference type="ChEBI" id="CHEBI:15378"/>
        <dbReference type="ChEBI" id="CHEBI:17268"/>
    </reaction>
</comment>
<dbReference type="SUPFAM" id="SSF103473">
    <property type="entry name" value="MFS general substrate transporter"/>
    <property type="match status" value="1"/>
</dbReference>
<organism evidence="11 12">
    <name type="scientific">Rhizoctonia solani</name>
    <dbReference type="NCBI Taxonomy" id="456999"/>
    <lineage>
        <taxon>Eukaryota</taxon>
        <taxon>Fungi</taxon>
        <taxon>Dikarya</taxon>
        <taxon>Basidiomycota</taxon>
        <taxon>Agaricomycotina</taxon>
        <taxon>Agaricomycetes</taxon>
        <taxon>Cantharellales</taxon>
        <taxon>Ceratobasidiaceae</taxon>
        <taxon>Rhizoctonia</taxon>
    </lineage>
</organism>
<gene>
    <name evidence="11" type="ORF">RDB_LOCUS87390</name>
</gene>
<dbReference type="InterPro" id="IPR036259">
    <property type="entry name" value="MFS_trans_sf"/>
</dbReference>
<dbReference type="PRINTS" id="PR00171">
    <property type="entry name" value="SUGRTRNSPORT"/>
</dbReference>
<dbReference type="InterPro" id="IPR005828">
    <property type="entry name" value="MFS_sugar_transport-like"/>
</dbReference>
<comment type="subcellular location">
    <subcellularLocation>
        <location evidence="1">Membrane</location>
        <topology evidence="1">Multi-pass membrane protein</topology>
    </subcellularLocation>
</comment>
<dbReference type="Pfam" id="PF00083">
    <property type="entry name" value="Sugar_tr"/>
    <property type="match status" value="1"/>
</dbReference>
<comment type="similarity">
    <text evidence="2">Belongs to the major facilitator superfamily. Sugar transporter (TC 2.A.1.1) family.</text>
</comment>
<evidence type="ECO:0000313" key="11">
    <source>
        <dbReference type="EMBL" id="CAE6471813.1"/>
    </source>
</evidence>
<evidence type="ECO:0000256" key="5">
    <source>
        <dbReference type="ARBA" id="ARBA00022989"/>
    </source>
</evidence>
<evidence type="ECO:0000259" key="10">
    <source>
        <dbReference type="PROSITE" id="PS50850"/>
    </source>
</evidence>